<feature type="domain" description="SCP" evidence="2">
    <location>
        <begin position="892"/>
        <end position="1056"/>
    </location>
</feature>
<reference evidence="3" key="1">
    <citation type="submission" date="2020-11" db="EMBL/GenBank/DDBJ databases">
        <authorList>
            <person name="Tran Van P."/>
        </authorList>
    </citation>
    <scope>NUCLEOTIDE SEQUENCE</scope>
</reference>
<dbReference type="SUPFAM" id="SSF55797">
    <property type="entry name" value="PR-1-like"/>
    <property type="match status" value="3"/>
</dbReference>
<dbReference type="Proteomes" id="UP000678499">
    <property type="component" value="Unassembled WGS sequence"/>
</dbReference>
<evidence type="ECO:0000259" key="2">
    <source>
        <dbReference type="SMART" id="SM00198"/>
    </source>
</evidence>
<gene>
    <name evidence="3" type="ORF">NMOB1V02_LOCUS3307</name>
</gene>
<dbReference type="GO" id="GO:0005576">
    <property type="term" value="C:extracellular region"/>
    <property type="evidence" value="ECO:0007669"/>
    <property type="project" value="InterPro"/>
</dbReference>
<keyword evidence="4" id="KW-1185">Reference proteome</keyword>
<dbReference type="InterPro" id="IPR035940">
    <property type="entry name" value="CAP_sf"/>
</dbReference>
<dbReference type="PROSITE" id="PS01009">
    <property type="entry name" value="CRISP_1"/>
    <property type="match status" value="3"/>
</dbReference>
<feature type="domain" description="SCP" evidence="2">
    <location>
        <begin position="661"/>
        <end position="826"/>
    </location>
</feature>
<dbReference type="PANTHER" id="PTHR10334">
    <property type="entry name" value="CYSTEINE-RICH SECRETORY PROTEIN-RELATED"/>
    <property type="match status" value="1"/>
</dbReference>
<evidence type="ECO:0000313" key="3">
    <source>
        <dbReference type="EMBL" id="CAD7275514.1"/>
    </source>
</evidence>
<feature type="non-terminal residue" evidence="3">
    <location>
        <position position="1300"/>
    </location>
</feature>
<accession>A0A7R9BK88</accession>
<sequence>MDRAAILHTNRALADFWTASKTLLIFYHAQTGHKKKKISGFVGRNEKNKRSQVAFFVCVKRPGRISGSVSVADLFIPRTLGIGWSFRTDRYHEKPHMEIFFILRTSEVKPWDSLQQSSAETMVRNNPYTSSPATYDPVPPPVFPPPRASGIPELCTEGKQNPARGHESPSSDANPDNHAPAFDDATNSLADVEKKGEIFTRGKRGSFRRRQRMQSVVAALSAGIVPRKGDFHKGEKGFVSPPPTHAVCCCRAVCGNCSQKVPAEKKVLDLLIPDVCFWYQVGLCTDLSGNNSSARKATAAANNWQKTFQRCGIAGLGAIGSLIASSPRAAASVQLRCLPRGQQMSTGLLAFLLNRGSSDFQDWRRVNKRRNFRSEELEKVFFPNFPAHFFLNLALSIDLWKKMDPCLWPVVANQRSRNKQLHPFQKIFQFFGDCLVNYGFPVPGAKGGIDMMMGLGFLGALNIKARNDNQGKALVNRVTLYMTVGERWSSSTYNMCRLPIQPISSRRGKWNKNKRTCVWGICEKEPPPTTTTTSDGDTKNSEESQAFLPAIQGKSGHDLCIEHSRSHTPLCRAMKYSLRIQSFLATCFLGILAIFPTSEGRQNSRGYAVEMFMFDGVRKGYEGMSSQSVYCAYNARHTGCLYNKVNGATCGTVYVRKVTEAEKTAILDAHNAKRRRVAEGSETLGVGGGQPKAANMRKLTWDPEAASLAQLWADQCTFSHDAVHHTDVQVGRIYNGQNLYISGSFSSSSAASWTAAVDAWYSEVADWNPSNVNSYVFNSATGHYTQVVWATTTKVGCGYILYLPPGETTYKQFYVCNYSPGGNTIGTQVYAQGDPCTSCPTGTSCVDTSLGYEGLSTQSAYCSYDPKHTGCVHTKINATSCGTVFVRKVTEAEKTAILDTHNAKRRRVAEGLETLGVGGGQPKAANMRKLTWDPEAASLAQLWADQCTFAHDLIHHTDVQGGKIYNGQNLYMAGTSSSSSVASWTAAVDAWYGEVKDWDPAKINPYVSATGHYTQVVWATTTKVGCGYISYLPPGGTTTYKQLYVCNYSPGGNIIGPGYKVYTQGDPCTSCPSGTSCVDTSLGYEGLNTQSAYCSYDPKHTACLYNKINTTSCGTVHARKVTDAEKTAILDTHNAKRRRVAQGLETLGADGGQPKAANMRKLTWDIEAASLAQLWADQCTFEHDSVHHTDVQGQDVCNGQNIYLGSTFSNSSAANWTAAIEAWYGEVKDYDPIYMDAYEFSPATGHYTQVVWGTTTKIGCGYILYLPPGETTIYKQFYVCNYSPGGNLLDNRVYLRGDAC</sequence>
<dbReference type="PROSITE" id="PS01010">
    <property type="entry name" value="CRISP_2"/>
    <property type="match status" value="2"/>
</dbReference>
<dbReference type="InterPro" id="IPR018244">
    <property type="entry name" value="Allrgn_V5/Tpx1_CS"/>
</dbReference>
<protein>
    <recommendedName>
        <fullName evidence="2">SCP domain-containing protein</fullName>
    </recommendedName>
</protein>
<proteinExistence type="predicted"/>
<evidence type="ECO:0000256" key="1">
    <source>
        <dbReference type="SAM" id="MobiDB-lite"/>
    </source>
</evidence>
<dbReference type="InterPro" id="IPR002413">
    <property type="entry name" value="V5_allergen-like"/>
</dbReference>
<dbReference type="Gene3D" id="3.40.33.10">
    <property type="entry name" value="CAP"/>
    <property type="match status" value="3"/>
</dbReference>
<dbReference type="InterPro" id="IPR001283">
    <property type="entry name" value="CRISP-related"/>
</dbReference>
<dbReference type="EMBL" id="OA882466">
    <property type="protein sequence ID" value="CAD7275514.1"/>
    <property type="molecule type" value="Genomic_DNA"/>
</dbReference>
<dbReference type="SMART" id="SM00198">
    <property type="entry name" value="SCP"/>
    <property type="match status" value="3"/>
</dbReference>
<dbReference type="InterPro" id="IPR014044">
    <property type="entry name" value="CAP_dom"/>
</dbReference>
<dbReference type="OrthoDB" id="414826at2759"/>
<evidence type="ECO:0000313" key="4">
    <source>
        <dbReference type="Proteomes" id="UP000678499"/>
    </source>
</evidence>
<feature type="domain" description="SCP" evidence="2">
    <location>
        <begin position="1124"/>
        <end position="1290"/>
    </location>
</feature>
<dbReference type="CDD" id="cd05380">
    <property type="entry name" value="CAP_euk"/>
    <property type="match status" value="3"/>
</dbReference>
<feature type="region of interest" description="Disordered" evidence="1">
    <location>
        <begin position="144"/>
        <end position="184"/>
    </location>
</feature>
<organism evidence="3">
    <name type="scientific">Notodromas monacha</name>
    <dbReference type="NCBI Taxonomy" id="399045"/>
    <lineage>
        <taxon>Eukaryota</taxon>
        <taxon>Metazoa</taxon>
        <taxon>Ecdysozoa</taxon>
        <taxon>Arthropoda</taxon>
        <taxon>Crustacea</taxon>
        <taxon>Oligostraca</taxon>
        <taxon>Ostracoda</taxon>
        <taxon>Podocopa</taxon>
        <taxon>Podocopida</taxon>
        <taxon>Cypridocopina</taxon>
        <taxon>Cypridoidea</taxon>
        <taxon>Cyprididae</taxon>
        <taxon>Notodromas</taxon>
    </lineage>
</organism>
<name>A0A7R9BK88_9CRUS</name>
<dbReference type="PRINTS" id="PR00837">
    <property type="entry name" value="V5TPXLIKE"/>
</dbReference>
<dbReference type="EMBL" id="CAJPEX010000429">
    <property type="protein sequence ID" value="CAG0915666.1"/>
    <property type="molecule type" value="Genomic_DNA"/>
</dbReference>
<dbReference type="PRINTS" id="PR00838">
    <property type="entry name" value="V5ALLERGEN"/>
</dbReference>
<dbReference type="Pfam" id="PF00188">
    <property type="entry name" value="CAP"/>
    <property type="match status" value="3"/>
</dbReference>